<dbReference type="OrthoDB" id="4324345at2759"/>
<dbReference type="Proteomes" id="UP001149165">
    <property type="component" value="Unassembled WGS sequence"/>
</dbReference>
<evidence type="ECO:0000313" key="1">
    <source>
        <dbReference type="EMBL" id="KAJ5113480.1"/>
    </source>
</evidence>
<keyword evidence="2" id="KW-1185">Reference proteome</keyword>
<organism evidence="1 2">
    <name type="scientific">Penicillium angulare</name>
    <dbReference type="NCBI Taxonomy" id="116970"/>
    <lineage>
        <taxon>Eukaryota</taxon>
        <taxon>Fungi</taxon>
        <taxon>Dikarya</taxon>
        <taxon>Ascomycota</taxon>
        <taxon>Pezizomycotina</taxon>
        <taxon>Eurotiomycetes</taxon>
        <taxon>Eurotiomycetidae</taxon>
        <taxon>Eurotiales</taxon>
        <taxon>Aspergillaceae</taxon>
        <taxon>Penicillium</taxon>
    </lineage>
</organism>
<evidence type="ECO:0000313" key="2">
    <source>
        <dbReference type="Proteomes" id="UP001149165"/>
    </source>
</evidence>
<proteinExistence type="predicted"/>
<reference evidence="1" key="1">
    <citation type="submission" date="2022-11" db="EMBL/GenBank/DDBJ databases">
        <authorList>
            <person name="Petersen C."/>
        </authorList>
    </citation>
    <scope>NUCLEOTIDE SEQUENCE</scope>
    <source>
        <strain evidence="1">IBT 30069</strain>
    </source>
</reference>
<reference evidence="1" key="2">
    <citation type="journal article" date="2023" name="IMA Fungus">
        <title>Comparative genomic study of the Penicillium genus elucidates a diverse pangenome and 15 lateral gene transfer events.</title>
        <authorList>
            <person name="Petersen C."/>
            <person name="Sorensen T."/>
            <person name="Nielsen M.R."/>
            <person name="Sondergaard T.E."/>
            <person name="Sorensen J.L."/>
            <person name="Fitzpatrick D.A."/>
            <person name="Frisvad J.C."/>
            <person name="Nielsen K.L."/>
        </authorList>
    </citation>
    <scope>NUCLEOTIDE SEQUENCE</scope>
    <source>
        <strain evidence="1">IBT 30069</strain>
    </source>
</reference>
<comment type="caution">
    <text evidence="1">The sequence shown here is derived from an EMBL/GenBank/DDBJ whole genome shotgun (WGS) entry which is preliminary data.</text>
</comment>
<sequence length="324" mass="37483">MKDLENLIVELRKEDKLHIGGLNIQDGTLIDSDSKQWFQPNHTVGSMYCIDPNSYDNAFIRACNKVQARRRMDQSKKDELLGHALAQDLLRRSLELQEMTDPLDTQFEPIRFHKHCRDFTKTMLGDVHERSETMKRRACHRVVILETKECPNRKSISWREMIYLATVIQDRYRDQGFYHEKNRRTARHEHSHQAAPVLMISTYKGGYARIIVGYVGNKVQYNFSDIIQITKENFSSELSTLVAWTKPHCLGDTTLLDPSFLDSRMTTIEDSEESEDSDVPVDVGLTAEEPRLLQKEIGGDIDDINDPAWDWDDCFANGDFDPLD</sequence>
<name>A0A9W9G8D2_9EURO</name>
<accession>A0A9W9G8D2</accession>
<dbReference type="AlphaFoldDB" id="A0A9W9G8D2"/>
<protein>
    <submittedName>
        <fullName evidence="1">Uncharacterized protein</fullName>
    </submittedName>
</protein>
<dbReference type="EMBL" id="JAPQKH010000002">
    <property type="protein sequence ID" value="KAJ5113480.1"/>
    <property type="molecule type" value="Genomic_DNA"/>
</dbReference>
<gene>
    <name evidence="1" type="ORF">N7456_002014</name>
</gene>